<dbReference type="PIRSF" id="PIRSF016302">
    <property type="entry name" value="Man_a_manosd"/>
    <property type="match status" value="1"/>
</dbReference>
<evidence type="ECO:0000313" key="13">
    <source>
        <dbReference type="EMBL" id="KAK3314105.1"/>
    </source>
</evidence>
<gene>
    <name evidence="13" type="ORF">B0H66DRAFT_503966</name>
</gene>
<dbReference type="AlphaFoldDB" id="A0AAE0M079"/>
<comment type="subcellular location">
    <subcellularLocation>
        <location evidence="2">Endomembrane system</location>
    </subcellularLocation>
</comment>
<dbReference type="PANTHER" id="PTHR12145">
    <property type="entry name" value="MANNAN ENDO-1,6-ALPHA-MANNOSIDASE DCW1"/>
    <property type="match status" value="1"/>
</dbReference>
<evidence type="ECO:0000256" key="4">
    <source>
        <dbReference type="ARBA" id="ARBA00012350"/>
    </source>
</evidence>
<dbReference type="FunFam" id="1.50.10.20:FF:000006">
    <property type="entry name" value="Mannan endo-1,6-alpha-mannosidase"/>
    <property type="match status" value="1"/>
</dbReference>
<comment type="similarity">
    <text evidence="3 10">Belongs to the glycosyl hydrolase 76 family.</text>
</comment>
<feature type="chain" id="PRO_5042104623" description="Mannan endo-1,6-alpha-mannosidase" evidence="12">
    <location>
        <begin position="26"/>
        <end position="469"/>
    </location>
</feature>
<reference evidence="13" key="2">
    <citation type="submission" date="2023-06" db="EMBL/GenBank/DDBJ databases">
        <authorList>
            <consortium name="Lawrence Berkeley National Laboratory"/>
            <person name="Haridas S."/>
            <person name="Hensen N."/>
            <person name="Bonometti L."/>
            <person name="Westerberg I."/>
            <person name="Brannstrom I.O."/>
            <person name="Guillou S."/>
            <person name="Cros-Aarteil S."/>
            <person name="Calhoun S."/>
            <person name="Kuo A."/>
            <person name="Mondo S."/>
            <person name="Pangilinan J."/>
            <person name="Riley R."/>
            <person name="Labutti K."/>
            <person name="Andreopoulos B."/>
            <person name="Lipzen A."/>
            <person name="Chen C."/>
            <person name="Yanf M."/>
            <person name="Daum C."/>
            <person name="Ng V."/>
            <person name="Clum A."/>
            <person name="Steindorff A."/>
            <person name="Ohm R."/>
            <person name="Martin F."/>
            <person name="Silar P."/>
            <person name="Natvig D."/>
            <person name="Lalanne C."/>
            <person name="Gautier V."/>
            <person name="Ament-Velasquez S.L."/>
            <person name="Kruys A."/>
            <person name="Hutchinson M.I."/>
            <person name="Powell A.J."/>
            <person name="Barry K."/>
            <person name="Miller A.N."/>
            <person name="Grigoriev I.V."/>
            <person name="Debuchy R."/>
            <person name="Gladieux P."/>
            <person name="Thoren M.H."/>
            <person name="Johannesson H."/>
        </authorList>
    </citation>
    <scope>NUCLEOTIDE SEQUENCE</scope>
    <source>
        <strain evidence="13">CBS 118394</strain>
    </source>
</reference>
<dbReference type="PANTHER" id="PTHR12145:SF36">
    <property type="entry name" value="MANNAN ENDO-1,6-ALPHA-MANNOSIDASE DCW1"/>
    <property type="match status" value="1"/>
</dbReference>
<evidence type="ECO:0000256" key="11">
    <source>
        <dbReference type="SAM" id="MobiDB-lite"/>
    </source>
</evidence>
<dbReference type="GO" id="GO:0009272">
    <property type="term" value="P:fungal-type cell wall biogenesis"/>
    <property type="evidence" value="ECO:0007669"/>
    <property type="project" value="TreeGrafter"/>
</dbReference>
<reference evidence="13" key="1">
    <citation type="journal article" date="2023" name="Mol. Phylogenet. Evol.">
        <title>Genome-scale phylogeny and comparative genomics of the fungal order Sordariales.</title>
        <authorList>
            <person name="Hensen N."/>
            <person name="Bonometti L."/>
            <person name="Westerberg I."/>
            <person name="Brannstrom I.O."/>
            <person name="Guillou S."/>
            <person name="Cros-Aarteil S."/>
            <person name="Calhoun S."/>
            <person name="Haridas S."/>
            <person name="Kuo A."/>
            <person name="Mondo S."/>
            <person name="Pangilinan J."/>
            <person name="Riley R."/>
            <person name="LaButti K."/>
            <person name="Andreopoulos B."/>
            <person name="Lipzen A."/>
            <person name="Chen C."/>
            <person name="Yan M."/>
            <person name="Daum C."/>
            <person name="Ng V."/>
            <person name="Clum A."/>
            <person name="Steindorff A."/>
            <person name="Ohm R.A."/>
            <person name="Martin F."/>
            <person name="Silar P."/>
            <person name="Natvig D.O."/>
            <person name="Lalanne C."/>
            <person name="Gautier V."/>
            <person name="Ament-Velasquez S.L."/>
            <person name="Kruys A."/>
            <person name="Hutchinson M.I."/>
            <person name="Powell A.J."/>
            <person name="Barry K."/>
            <person name="Miller A.N."/>
            <person name="Grigoriev I.V."/>
            <person name="Debuchy R."/>
            <person name="Gladieux P."/>
            <person name="Hiltunen Thoren M."/>
            <person name="Johannesson H."/>
        </authorList>
    </citation>
    <scope>NUCLEOTIDE SEQUENCE</scope>
    <source>
        <strain evidence="13">CBS 118394</strain>
    </source>
</reference>
<evidence type="ECO:0000256" key="2">
    <source>
        <dbReference type="ARBA" id="ARBA00004308"/>
    </source>
</evidence>
<protein>
    <recommendedName>
        <fullName evidence="4 10">Mannan endo-1,6-alpha-mannosidase</fullName>
        <ecNumber evidence="4 10">3.2.1.101</ecNumber>
    </recommendedName>
</protein>
<accession>A0AAE0M079</accession>
<sequence>MIASLASIKAAAIAVPVLLAGRGIAAESTYKLDSHDAIIESAKTLAFDLMSLYNGNETGEIPGVLGYPPPSGPYYWWEGGALMSTMIDYWHLTGDDTYNDVVTQGIQHQVGPNNDFMTPNWTAAASNDDQCMWGLAALLAAEKGFPDPPKDQPQWLELAKAVWDDLASPDRHDDKCGGGLRWQIPLFNVGYDYKNSLPNACFFNLGARLAKLTGDKKYADASSETWDWLTGVGLLDTKTWAVYDGGHVDENCTDINKAQFSIVNAYLVQGAAYMYNFTKESDEWKQRITNLNDATLKTFFPNDIAFEAACEKSDHCTTDMLAFKGLAHRWLADTTQVASFTAEKLTPVLRKSTEAAVKQCTGGDSGRECGFFWSEGEFKETEAEGTVGQQMNVLAAVEGLLIADGVVGGGNGDGETDDGGSSGSSNEGGSTPTGTTTAPSGSPTSGAGRIGMEAVVVAVGLGAVGLLAL</sequence>
<dbReference type="InterPro" id="IPR005198">
    <property type="entry name" value="Glyco_hydro_76"/>
</dbReference>
<evidence type="ECO:0000256" key="1">
    <source>
        <dbReference type="ARBA" id="ARBA00001452"/>
    </source>
</evidence>
<dbReference type="Gene3D" id="1.50.10.20">
    <property type="match status" value="1"/>
</dbReference>
<keyword evidence="9 10" id="KW-0326">Glycosidase</keyword>
<evidence type="ECO:0000256" key="7">
    <source>
        <dbReference type="ARBA" id="ARBA00023136"/>
    </source>
</evidence>
<name>A0AAE0M079_9PEZI</name>
<feature type="signal peptide" evidence="12">
    <location>
        <begin position="1"/>
        <end position="25"/>
    </location>
</feature>
<dbReference type="GO" id="GO:0016052">
    <property type="term" value="P:carbohydrate catabolic process"/>
    <property type="evidence" value="ECO:0007669"/>
    <property type="project" value="InterPro"/>
</dbReference>
<comment type="caution">
    <text evidence="13">The sequence shown here is derived from an EMBL/GenBank/DDBJ whole genome shotgun (WGS) entry which is preliminary data.</text>
</comment>
<dbReference type="EMBL" id="JAUEDM010000007">
    <property type="protein sequence ID" value="KAK3314105.1"/>
    <property type="molecule type" value="Genomic_DNA"/>
</dbReference>
<evidence type="ECO:0000256" key="6">
    <source>
        <dbReference type="ARBA" id="ARBA00022801"/>
    </source>
</evidence>
<keyword evidence="7" id="KW-0472">Membrane</keyword>
<evidence type="ECO:0000256" key="8">
    <source>
        <dbReference type="ARBA" id="ARBA00023180"/>
    </source>
</evidence>
<evidence type="ECO:0000313" key="14">
    <source>
        <dbReference type="Proteomes" id="UP001283341"/>
    </source>
</evidence>
<dbReference type="GO" id="GO:0008496">
    <property type="term" value="F:mannan endo-1,6-alpha-mannosidase activity"/>
    <property type="evidence" value="ECO:0007669"/>
    <property type="project" value="UniProtKB-UniRule"/>
</dbReference>
<evidence type="ECO:0000256" key="12">
    <source>
        <dbReference type="SAM" id="SignalP"/>
    </source>
</evidence>
<proteinExistence type="inferred from homology"/>
<keyword evidence="5 12" id="KW-0732">Signal</keyword>
<dbReference type="Proteomes" id="UP001283341">
    <property type="component" value="Unassembled WGS sequence"/>
</dbReference>
<dbReference type="SUPFAM" id="SSF48208">
    <property type="entry name" value="Six-hairpin glycosidases"/>
    <property type="match status" value="1"/>
</dbReference>
<organism evidence="13 14">
    <name type="scientific">Apodospora peruviana</name>
    <dbReference type="NCBI Taxonomy" id="516989"/>
    <lineage>
        <taxon>Eukaryota</taxon>
        <taxon>Fungi</taxon>
        <taxon>Dikarya</taxon>
        <taxon>Ascomycota</taxon>
        <taxon>Pezizomycotina</taxon>
        <taxon>Sordariomycetes</taxon>
        <taxon>Sordariomycetidae</taxon>
        <taxon>Sordariales</taxon>
        <taxon>Lasiosphaeriaceae</taxon>
        <taxon>Apodospora</taxon>
    </lineage>
</organism>
<keyword evidence="6 10" id="KW-0378">Hydrolase</keyword>
<keyword evidence="8" id="KW-0325">Glycoprotein</keyword>
<comment type="catalytic activity">
    <reaction evidence="1 10">
        <text>Random hydrolysis of (1-&gt;6)-alpha-D-mannosidic linkages in unbranched (1-&gt;6)-mannans.</text>
        <dbReference type="EC" id="3.2.1.101"/>
    </reaction>
</comment>
<evidence type="ECO:0000256" key="3">
    <source>
        <dbReference type="ARBA" id="ARBA00009699"/>
    </source>
</evidence>
<evidence type="ECO:0000256" key="10">
    <source>
        <dbReference type="PIRNR" id="PIRNR016302"/>
    </source>
</evidence>
<dbReference type="Pfam" id="PF03663">
    <property type="entry name" value="Glyco_hydro_76"/>
    <property type="match status" value="1"/>
</dbReference>
<dbReference type="InterPro" id="IPR008928">
    <property type="entry name" value="6-hairpin_glycosidase_sf"/>
</dbReference>
<feature type="region of interest" description="Disordered" evidence="11">
    <location>
        <begin position="407"/>
        <end position="446"/>
    </location>
</feature>
<evidence type="ECO:0000256" key="9">
    <source>
        <dbReference type="ARBA" id="ARBA00023295"/>
    </source>
</evidence>
<keyword evidence="14" id="KW-1185">Reference proteome</keyword>
<dbReference type="InterPro" id="IPR014480">
    <property type="entry name" value="Mannan-1_6-alpha_mannosidase"/>
</dbReference>
<feature type="compositionally biased region" description="Low complexity" evidence="11">
    <location>
        <begin position="423"/>
        <end position="446"/>
    </location>
</feature>
<evidence type="ECO:0000256" key="5">
    <source>
        <dbReference type="ARBA" id="ARBA00022729"/>
    </source>
</evidence>
<dbReference type="GO" id="GO:0012505">
    <property type="term" value="C:endomembrane system"/>
    <property type="evidence" value="ECO:0007669"/>
    <property type="project" value="UniProtKB-SubCell"/>
</dbReference>
<dbReference type="EC" id="3.2.1.101" evidence="4 10"/>